<comment type="similarity">
    <text evidence="2">Belongs to the threonine synthase family.</text>
</comment>
<keyword evidence="4 8" id="KW-0456">Lyase</keyword>
<evidence type="ECO:0000259" key="7">
    <source>
        <dbReference type="Pfam" id="PF00291"/>
    </source>
</evidence>
<dbReference type="CDD" id="cd01563">
    <property type="entry name" value="Thr-synth_1"/>
    <property type="match status" value="1"/>
</dbReference>
<dbReference type="GO" id="GO:0006565">
    <property type="term" value="P:L-serine catabolic process"/>
    <property type="evidence" value="ECO:0007669"/>
    <property type="project" value="TreeGrafter"/>
</dbReference>
<evidence type="ECO:0000256" key="6">
    <source>
        <dbReference type="PIRSR" id="PIRSR604450-51"/>
    </source>
</evidence>
<dbReference type="KEGG" id="hbs:IPV69_01110"/>
<dbReference type="SUPFAM" id="SSF53686">
    <property type="entry name" value="Tryptophan synthase beta subunit-like PLP-dependent enzymes"/>
    <property type="match status" value="1"/>
</dbReference>
<dbReference type="GO" id="GO:0006567">
    <property type="term" value="P:L-threonine catabolic process"/>
    <property type="evidence" value="ECO:0007669"/>
    <property type="project" value="TreeGrafter"/>
</dbReference>
<dbReference type="GO" id="GO:0004795">
    <property type="term" value="F:threonine synthase activity"/>
    <property type="evidence" value="ECO:0007669"/>
    <property type="project" value="UniProtKB-UniRule"/>
</dbReference>
<gene>
    <name evidence="8" type="ORF">IPV69_01110</name>
</gene>
<dbReference type="Proteomes" id="UP000593765">
    <property type="component" value="Chromosome"/>
</dbReference>
<evidence type="ECO:0000313" key="9">
    <source>
        <dbReference type="Proteomes" id="UP000593765"/>
    </source>
</evidence>
<dbReference type="InterPro" id="IPR004450">
    <property type="entry name" value="Thr_synthase-like"/>
</dbReference>
<reference evidence="8 9" key="1">
    <citation type="submission" date="2020-10" db="EMBL/GenBank/DDBJ databases">
        <title>Wide distribution of Phycisphaera-like planctomycetes from WD2101 soil group in peatlands and genome analysis of the first cultivated representative.</title>
        <authorList>
            <person name="Dedysh S.N."/>
            <person name="Beletsky A.V."/>
            <person name="Ivanova A."/>
            <person name="Kulichevskaya I.S."/>
            <person name="Suzina N.E."/>
            <person name="Philippov D.A."/>
            <person name="Rakitin A.L."/>
            <person name="Mardanov A.V."/>
            <person name="Ravin N.V."/>
        </authorList>
    </citation>
    <scope>NUCLEOTIDE SEQUENCE [LARGE SCALE GENOMIC DNA]</scope>
    <source>
        <strain evidence="8 9">M1803</strain>
    </source>
</reference>
<evidence type="ECO:0000313" key="8">
    <source>
        <dbReference type="EMBL" id="QOV90002.1"/>
    </source>
</evidence>
<evidence type="ECO:0000256" key="2">
    <source>
        <dbReference type="ARBA" id="ARBA00005517"/>
    </source>
</evidence>
<dbReference type="Gene3D" id="3.40.50.1100">
    <property type="match status" value="2"/>
</dbReference>
<keyword evidence="9" id="KW-1185">Reference proteome</keyword>
<dbReference type="InterPro" id="IPR036052">
    <property type="entry name" value="TrpB-like_PALP_sf"/>
</dbReference>
<proteinExistence type="inferred from homology"/>
<dbReference type="GO" id="GO:0004794">
    <property type="term" value="F:threonine deaminase activity"/>
    <property type="evidence" value="ECO:0007669"/>
    <property type="project" value="TreeGrafter"/>
</dbReference>
<dbReference type="PANTHER" id="PTHR48078">
    <property type="entry name" value="THREONINE DEHYDRATASE, MITOCHONDRIAL-RELATED"/>
    <property type="match status" value="1"/>
</dbReference>
<dbReference type="RefSeq" id="WP_206293070.1">
    <property type="nucleotide sequence ID" value="NZ_CP063458.1"/>
</dbReference>
<dbReference type="InterPro" id="IPR050147">
    <property type="entry name" value="Ser/Thr_Dehydratase"/>
</dbReference>
<keyword evidence="3 6" id="KW-0663">Pyridoxal phosphate</keyword>
<evidence type="ECO:0000256" key="5">
    <source>
        <dbReference type="NCBIfam" id="TIGR00260"/>
    </source>
</evidence>
<dbReference type="GO" id="GO:0003941">
    <property type="term" value="F:L-serine ammonia-lyase activity"/>
    <property type="evidence" value="ECO:0007669"/>
    <property type="project" value="TreeGrafter"/>
</dbReference>
<dbReference type="EMBL" id="CP063458">
    <property type="protein sequence ID" value="QOV90002.1"/>
    <property type="molecule type" value="Genomic_DNA"/>
</dbReference>
<dbReference type="EC" id="4.2.3.1" evidence="5"/>
<dbReference type="GO" id="GO:0009097">
    <property type="term" value="P:isoleucine biosynthetic process"/>
    <property type="evidence" value="ECO:0007669"/>
    <property type="project" value="TreeGrafter"/>
</dbReference>
<organism evidence="8 9">
    <name type="scientific">Humisphaera borealis</name>
    <dbReference type="NCBI Taxonomy" id="2807512"/>
    <lineage>
        <taxon>Bacteria</taxon>
        <taxon>Pseudomonadati</taxon>
        <taxon>Planctomycetota</taxon>
        <taxon>Phycisphaerae</taxon>
        <taxon>Tepidisphaerales</taxon>
        <taxon>Tepidisphaeraceae</taxon>
        <taxon>Humisphaera</taxon>
    </lineage>
</organism>
<feature type="modified residue" description="N6-(pyridoxal phosphate)lysine" evidence="6">
    <location>
        <position position="109"/>
    </location>
</feature>
<feature type="domain" description="Tryptophan synthase beta chain-like PALP" evidence="7">
    <location>
        <begin position="74"/>
        <end position="375"/>
    </location>
</feature>
<dbReference type="PANTHER" id="PTHR48078:SF6">
    <property type="entry name" value="L-THREONINE DEHYDRATASE CATABOLIC TDCB"/>
    <property type="match status" value="1"/>
</dbReference>
<dbReference type="InterPro" id="IPR001926">
    <property type="entry name" value="TrpB-like_PALP"/>
</dbReference>
<dbReference type="NCBIfam" id="TIGR00260">
    <property type="entry name" value="thrC"/>
    <property type="match status" value="1"/>
</dbReference>
<comment type="cofactor">
    <cofactor evidence="1 6">
        <name>pyridoxal 5'-phosphate</name>
        <dbReference type="ChEBI" id="CHEBI:597326"/>
    </cofactor>
</comment>
<dbReference type="GO" id="GO:0009088">
    <property type="term" value="P:threonine biosynthetic process"/>
    <property type="evidence" value="ECO:0007669"/>
    <property type="project" value="UniProtKB-UniRule"/>
</dbReference>
<evidence type="ECO:0000256" key="4">
    <source>
        <dbReference type="ARBA" id="ARBA00023239"/>
    </source>
</evidence>
<protein>
    <recommendedName>
        <fullName evidence="5">Threonine synthase</fullName>
        <ecNumber evidence="5">4.2.3.1</ecNumber>
    </recommendedName>
</protein>
<dbReference type="AlphaFoldDB" id="A0A7M2WXQ9"/>
<name>A0A7M2WXQ9_9BACT</name>
<dbReference type="Pfam" id="PF00291">
    <property type="entry name" value="PALP"/>
    <property type="match status" value="1"/>
</dbReference>
<sequence>MSYVKGLKCKECGHRTAISPVHVCEACFGPYEVEYDYAAMAGKVTRESIARGPKSLWRYKDLLPVDKPVTGFHSGFTPLKKADRLATELGVKQLYIKDDSCNYPTYSYKERVVAVAISKAVEFGFKTVGCASTGNLANSTAAHAAQAGLKCYVMIPHDLEQGKVLGSLIFGPQMVRIRGNYDDVNRLCTEIADKYGWAIVNVNLRPYYTEGAKTYGFEIAEQYGWQLPQHTVVPTAGGTILPKIYKAYQELITLGLVEDNKPKVYSAQAAGCNPVVKAIQKGVDIIEPQKPNTIAKSIAIGNPADGYYAYQCVTKSGGYGESATDREIIDAIKLLAKTEGIWTEPAGGTTLAATIKLLQSGRIPKDESVVISITGNGLKTQEVVADELPYPRVIDAKMTEFDELLEETRRAQSEPEPALVGA</sequence>
<accession>A0A7M2WXQ9</accession>
<evidence type="ECO:0000256" key="1">
    <source>
        <dbReference type="ARBA" id="ARBA00001933"/>
    </source>
</evidence>
<evidence type="ECO:0000256" key="3">
    <source>
        <dbReference type="ARBA" id="ARBA00022898"/>
    </source>
</evidence>